<feature type="transmembrane region" description="Helical" evidence="1">
    <location>
        <begin position="23"/>
        <end position="44"/>
    </location>
</feature>
<keyword evidence="1" id="KW-0472">Membrane</keyword>
<dbReference type="AlphaFoldDB" id="A0A2P2KYG4"/>
<dbReference type="EMBL" id="GGEC01030295">
    <property type="protein sequence ID" value="MBX10779.1"/>
    <property type="molecule type" value="Transcribed_RNA"/>
</dbReference>
<dbReference type="InterPro" id="IPR023393">
    <property type="entry name" value="START-like_dom_sf"/>
</dbReference>
<accession>A0A2P2KYG4</accession>
<protein>
    <recommendedName>
        <fullName evidence="2">START domain-containing protein</fullName>
    </recommendedName>
</protein>
<sequence>MALWSVLLEILHRPTIGDVVGDIFNFVAPLWIALIVGILVGWAWKPKWASYSGRQPLDCSASPTTVVKTVASPTSCTIPTLNFLKLQLPSCIPWIADDSTQNGSFSHPPAASDAHADCSPLQSEMEKSKLVAEDDLQHLYKLVNEKDGGPPWIQMMDRSTPTMSYQAWRRDCENGPPQYRSRTVFEEATPEMVRDFFWDDDFRVKWDDMLIYAATLEKCLNAGTMVVQWVRKFPFFCSDREYIIARRIWESGRTYYCVTKGVPCTSVPRRTKPRRVDLYYSSWCIRAVESKRGDGQLTACEVLLFHYEDMGIPWEIAKLGVRQGMWGAVKKIEPGLRAYQKQSVSGAALSQCAFMAQINTKVSADYLSSLECNTSNSVEVESQDSSEKPLGRNIPKFLVVGGAIFLACTLDRGLLTKAVIFGVARRFAKIGRRL</sequence>
<dbReference type="InterPro" id="IPR002913">
    <property type="entry name" value="START_lipid-bd_dom"/>
</dbReference>
<dbReference type="PROSITE" id="PS50848">
    <property type="entry name" value="START"/>
    <property type="match status" value="1"/>
</dbReference>
<dbReference type="PANTHER" id="PTHR19308:SF58">
    <property type="entry name" value="POLYKETIDE CYCLASE_DEHYDRASE AND LIPID TRANSPORT SUPERFAMILY PROTEIN"/>
    <property type="match status" value="1"/>
</dbReference>
<dbReference type="Pfam" id="PF01852">
    <property type="entry name" value="START"/>
    <property type="match status" value="1"/>
</dbReference>
<dbReference type="SUPFAM" id="SSF55961">
    <property type="entry name" value="Bet v1-like"/>
    <property type="match status" value="1"/>
</dbReference>
<organism evidence="3">
    <name type="scientific">Rhizophora mucronata</name>
    <name type="common">Asiatic mangrove</name>
    <dbReference type="NCBI Taxonomy" id="61149"/>
    <lineage>
        <taxon>Eukaryota</taxon>
        <taxon>Viridiplantae</taxon>
        <taxon>Streptophyta</taxon>
        <taxon>Embryophyta</taxon>
        <taxon>Tracheophyta</taxon>
        <taxon>Spermatophyta</taxon>
        <taxon>Magnoliopsida</taxon>
        <taxon>eudicotyledons</taxon>
        <taxon>Gunneridae</taxon>
        <taxon>Pentapetalae</taxon>
        <taxon>rosids</taxon>
        <taxon>fabids</taxon>
        <taxon>Malpighiales</taxon>
        <taxon>Rhizophoraceae</taxon>
        <taxon>Rhizophora</taxon>
    </lineage>
</organism>
<dbReference type="FunFam" id="3.30.530.20:FF:000006">
    <property type="entry name" value="StAR-related lipid transfer protein 7, mitochondrial"/>
    <property type="match status" value="1"/>
</dbReference>
<dbReference type="InterPro" id="IPR051213">
    <property type="entry name" value="START_lipid_transfer"/>
</dbReference>
<evidence type="ECO:0000313" key="3">
    <source>
        <dbReference type="EMBL" id="MBX10779.1"/>
    </source>
</evidence>
<dbReference type="GO" id="GO:0005737">
    <property type="term" value="C:cytoplasm"/>
    <property type="evidence" value="ECO:0007669"/>
    <property type="project" value="UniProtKB-ARBA"/>
</dbReference>
<keyword evidence="1" id="KW-1133">Transmembrane helix</keyword>
<proteinExistence type="predicted"/>
<dbReference type="Gene3D" id="3.30.530.20">
    <property type="match status" value="1"/>
</dbReference>
<feature type="domain" description="START" evidence="2">
    <location>
        <begin position="152"/>
        <end position="341"/>
    </location>
</feature>
<reference evidence="3" key="1">
    <citation type="submission" date="2018-02" db="EMBL/GenBank/DDBJ databases">
        <title>Rhizophora mucronata_Transcriptome.</title>
        <authorList>
            <person name="Meera S.P."/>
            <person name="Sreeshan A."/>
            <person name="Augustine A."/>
        </authorList>
    </citation>
    <scope>NUCLEOTIDE SEQUENCE</scope>
    <source>
        <tissue evidence="3">Leaf</tissue>
    </source>
</reference>
<dbReference type="CDD" id="cd08870">
    <property type="entry name" value="START_STARD2_7-like"/>
    <property type="match status" value="1"/>
</dbReference>
<dbReference type="PANTHER" id="PTHR19308">
    <property type="entry name" value="PHOSPHATIDYLCHOLINE TRANSFER PROTEIN"/>
    <property type="match status" value="1"/>
</dbReference>
<dbReference type="GO" id="GO:0008289">
    <property type="term" value="F:lipid binding"/>
    <property type="evidence" value="ECO:0007669"/>
    <property type="project" value="InterPro"/>
</dbReference>
<evidence type="ECO:0000259" key="2">
    <source>
        <dbReference type="PROSITE" id="PS50848"/>
    </source>
</evidence>
<name>A0A2P2KYG4_RHIMU</name>
<keyword evidence="1" id="KW-0812">Transmembrane</keyword>
<evidence type="ECO:0000256" key="1">
    <source>
        <dbReference type="SAM" id="Phobius"/>
    </source>
</evidence>